<dbReference type="RefSeq" id="WP_187075979.1">
    <property type="nucleotide sequence ID" value="NZ_JACORT010000003.1"/>
</dbReference>
<dbReference type="EMBL" id="JACORT010000003">
    <property type="protein sequence ID" value="MBC5783239.1"/>
    <property type="molecule type" value="Genomic_DNA"/>
</dbReference>
<evidence type="ECO:0000313" key="3">
    <source>
        <dbReference type="Proteomes" id="UP000608513"/>
    </source>
</evidence>
<dbReference type="Proteomes" id="UP000608513">
    <property type="component" value="Unassembled WGS sequence"/>
</dbReference>
<feature type="compositionally biased region" description="Basic and acidic residues" evidence="1">
    <location>
        <begin position="186"/>
        <end position="207"/>
    </location>
</feature>
<proteinExistence type="predicted"/>
<reference evidence="2" key="1">
    <citation type="submission" date="2020-08" db="EMBL/GenBank/DDBJ databases">
        <title>Ramlibacter sp. USB13 16S ribosomal RNA gene genome sequencing and assembly.</title>
        <authorList>
            <person name="Kang M."/>
        </authorList>
    </citation>
    <scope>NUCLEOTIDE SEQUENCE</scope>
    <source>
        <strain evidence="2">USB13</strain>
    </source>
</reference>
<dbReference type="AlphaFoldDB" id="A0A923MRG5"/>
<accession>A0A923MRG5</accession>
<feature type="region of interest" description="Disordered" evidence="1">
    <location>
        <begin position="148"/>
        <end position="207"/>
    </location>
</feature>
<comment type="caution">
    <text evidence="2">The sequence shown here is derived from an EMBL/GenBank/DDBJ whole genome shotgun (WGS) entry which is preliminary data.</text>
</comment>
<evidence type="ECO:0008006" key="4">
    <source>
        <dbReference type="Google" id="ProtNLM"/>
    </source>
</evidence>
<organism evidence="2 3">
    <name type="scientific">Ramlibacter cellulosilyticus</name>
    <dbReference type="NCBI Taxonomy" id="2764187"/>
    <lineage>
        <taxon>Bacteria</taxon>
        <taxon>Pseudomonadati</taxon>
        <taxon>Pseudomonadota</taxon>
        <taxon>Betaproteobacteria</taxon>
        <taxon>Burkholderiales</taxon>
        <taxon>Comamonadaceae</taxon>
        <taxon>Ramlibacter</taxon>
    </lineage>
</organism>
<keyword evidence="3" id="KW-1185">Reference proteome</keyword>
<sequence length="207" mass="23151">MHTAICAFDTHEQAKDAIASLERAGFARHDLHIEHKHASAEGREANDRWDGMEREIAVDRGVVQNFGHFFASLFGRDEHAGHADTYSQHVERGSHVVVVDAHDEAEARRAQDLLRAMQAGDLNLVHRREQRPLRDIVGMRQSEGTAVNRSNDTYEAAGSFGSPNMDYERAQRAMASNRVSPTSGPDLREPESERAPGLRYSDKDKPV</sequence>
<evidence type="ECO:0000313" key="2">
    <source>
        <dbReference type="EMBL" id="MBC5783239.1"/>
    </source>
</evidence>
<protein>
    <recommendedName>
        <fullName evidence="4">Heat induced stress protein YflT</fullName>
    </recommendedName>
</protein>
<gene>
    <name evidence="2" type="ORF">H8N03_09810</name>
</gene>
<name>A0A923MRG5_9BURK</name>
<evidence type="ECO:0000256" key="1">
    <source>
        <dbReference type="SAM" id="MobiDB-lite"/>
    </source>
</evidence>